<dbReference type="Proteomes" id="UP000005307">
    <property type="component" value="Chromosome"/>
</dbReference>
<dbReference type="EMBL" id="CP003740">
    <property type="protein sequence ID" value="AGI66768.1"/>
    <property type="molecule type" value="Genomic_DNA"/>
</dbReference>
<dbReference type="eggNOG" id="ENOG50330RW">
    <property type="taxonomic scope" value="Bacteria"/>
</dbReference>
<feature type="signal peptide" evidence="1">
    <location>
        <begin position="1"/>
        <end position="22"/>
    </location>
</feature>
<organism evidence="2 3">
    <name type="scientific">Octadecabacter antarcticus 307</name>
    <dbReference type="NCBI Taxonomy" id="391626"/>
    <lineage>
        <taxon>Bacteria</taxon>
        <taxon>Pseudomonadati</taxon>
        <taxon>Pseudomonadota</taxon>
        <taxon>Alphaproteobacteria</taxon>
        <taxon>Rhodobacterales</taxon>
        <taxon>Roseobacteraceae</taxon>
        <taxon>Octadecabacter</taxon>
    </lineage>
</organism>
<proteinExistence type="predicted"/>
<dbReference type="RefSeq" id="WP_015498811.1">
    <property type="nucleotide sequence ID" value="NC_020911.1"/>
</dbReference>
<dbReference type="OrthoDB" id="7872144at2"/>
<evidence type="ECO:0000313" key="3">
    <source>
        <dbReference type="Proteomes" id="UP000005307"/>
    </source>
</evidence>
<dbReference type="KEGG" id="oat:OAN307_c10590"/>
<keyword evidence="1" id="KW-0732">Signal</keyword>
<evidence type="ECO:0000313" key="2">
    <source>
        <dbReference type="EMBL" id="AGI66768.1"/>
    </source>
</evidence>
<dbReference type="AlphaFoldDB" id="M9R4S1"/>
<accession>M9R4S1</accession>
<sequence>MKGHVLKILVLLTCLTATPMLADCPTGADLATGIRVTETDGTTHVYTGLNNGIAQVDITYTDGAQSRNLLAQGTHVLRLAEVENGAIVVSSISATTYPLPATDLPIPTAGSVWTVDTTVLSLDETYAETQSQRWGDTFELTIGSCIYDAISGALVYSTELSSFTEGVYFIEDLGIGLLYVYDHMEADGPAEVFSYINIEAVK</sequence>
<keyword evidence="3" id="KW-1185">Reference proteome</keyword>
<feature type="chain" id="PRO_5004102272" evidence="1">
    <location>
        <begin position="23"/>
        <end position="202"/>
    </location>
</feature>
<reference evidence="2 3" key="1">
    <citation type="journal article" date="2013" name="PLoS ONE">
        <title>Poles Apart: Arctic and Antarctic Octadecabacter strains Share High Genome Plasticity and a New Type of Xanthorhodopsin.</title>
        <authorList>
            <person name="Vollmers J."/>
            <person name="Voget S."/>
            <person name="Dietrich S."/>
            <person name="Gollnow K."/>
            <person name="Smits M."/>
            <person name="Meyer K."/>
            <person name="Brinkhoff T."/>
            <person name="Simon M."/>
            <person name="Daniel R."/>
        </authorList>
    </citation>
    <scope>NUCLEOTIDE SEQUENCE [LARGE SCALE GENOMIC DNA]</scope>
    <source>
        <strain evidence="2 3">307</strain>
    </source>
</reference>
<gene>
    <name evidence="2" type="ORF">OAN307_c10590</name>
</gene>
<protein>
    <submittedName>
        <fullName evidence="2">Uncharacterized protein</fullName>
    </submittedName>
</protein>
<dbReference type="HOGENOM" id="CLU_117164_0_0_5"/>
<name>M9R4S1_9RHOB</name>
<evidence type="ECO:0000256" key="1">
    <source>
        <dbReference type="SAM" id="SignalP"/>
    </source>
</evidence>
<dbReference type="STRING" id="391626.OAN307_c10590"/>